<dbReference type="Gene3D" id="3.40.50.1820">
    <property type="entry name" value="alpha/beta hydrolase"/>
    <property type="match status" value="1"/>
</dbReference>
<evidence type="ECO:0000313" key="3">
    <source>
        <dbReference type="EMBL" id="TRM10539.1"/>
    </source>
</evidence>
<dbReference type="InterPro" id="IPR052920">
    <property type="entry name" value="DNA-binding_regulatory"/>
</dbReference>
<dbReference type="GO" id="GO:0016787">
    <property type="term" value="F:hydrolase activity"/>
    <property type="evidence" value="ECO:0007669"/>
    <property type="project" value="UniProtKB-KW"/>
</dbReference>
<gene>
    <name evidence="3" type="ORF">FH966_01710</name>
</gene>
<dbReference type="SUPFAM" id="SSF53474">
    <property type="entry name" value="alpha/beta-Hydrolases"/>
    <property type="match status" value="1"/>
</dbReference>
<reference evidence="3 4" key="1">
    <citation type="submission" date="2019-07" db="EMBL/GenBank/DDBJ databases">
        <title>Genomic analysis of Lentibacillus sp. NKC851-2.</title>
        <authorList>
            <person name="Oh Y.J."/>
        </authorList>
    </citation>
    <scope>NUCLEOTIDE SEQUENCE [LARGE SCALE GENOMIC DNA]</scope>
    <source>
        <strain evidence="3 4">NKC851-2</strain>
    </source>
</reference>
<evidence type="ECO:0000259" key="2">
    <source>
        <dbReference type="Pfam" id="PF12146"/>
    </source>
</evidence>
<keyword evidence="4" id="KW-1185">Reference proteome</keyword>
<name>A0A549YF71_9BACI</name>
<accession>A0A549YF71</accession>
<keyword evidence="1" id="KW-0472">Membrane</keyword>
<dbReference type="PANTHER" id="PTHR43358:SF4">
    <property type="entry name" value="ALPHA_BETA HYDROLASE FOLD-1 DOMAIN-CONTAINING PROTEIN"/>
    <property type="match status" value="1"/>
</dbReference>
<dbReference type="AlphaFoldDB" id="A0A549YF71"/>
<evidence type="ECO:0000256" key="1">
    <source>
        <dbReference type="SAM" id="Phobius"/>
    </source>
</evidence>
<dbReference type="RefSeq" id="WP_142789831.1">
    <property type="nucleotide sequence ID" value="NZ_VJMZ01000001.1"/>
</dbReference>
<keyword evidence="3" id="KW-0378">Hydrolase</keyword>
<dbReference type="InterPro" id="IPR022742">
    <property type="entry name" value="Hydrolase_4"/>
</dbReference>
<dbReference type="Pfam" id="PF12146">
    <property type="entry name" value="Hydrolase_4"/>
    <property type="match status" value="2"/>
</dbReference>
<sequence>MRKKLLIAASSVIVVLLVGLLFVGNYFYGKGIKRGTDIELHRESTEVNASASVADRQSLAENKAWYDNQEKQTLSLTSFDDLTLQAKYIKNEADSQKTVILAHGFRKTGDDMGKMAKFYYDKGFSVLLPDARGHGASEGDYIGYGWHDRLDYIDWVDRMIDECRAEEIILHGSSMGATTVLMASGEKLPREVKGIVADSGYSTVKAELAHQLKYLYHLPSFPLLDVTSMITKVRAGYMLGEASAVEQVKQNTLPLMIIHGGSDELVPTDMAEEIYDAAGGDKSIWIVPDAGHTKAFDIKTKTYEKRVGAFVDQVLIQ</sequence>
<proteinExistence type="predicted"/>
<dbReference type="EMBL" id="VJMZ01000001">
    <property type="protein sequence ID" value="TRM10539.1"/>
    <property type="molecule type" value="Genomic_DNA"/>
</dbReference>
<dbReference type="InterPro" id="IPR029058">
    <property type="entry name" value="AB_hydrolase_fold"/>
</dbReference>
<evidence type="ECO:0000313" key="4">
    <source>
        <dbReference type="Proteomes" id="UP000319280"/>
    </source>
</evidence>
<dbReference type="PANTHER" id="PTHR43358">
    <property type="entry name" value="ALPHA/BETA-HYDROLASE"/>
    <property type="match status" value="1"/>
</dbReference>
<feature type="domain" description="Serine aminopeptidase S33" evidence="2">
    <location>
        <begin position="235"/>
        <end position="296"/>
    </location>
</feature>
<comment type="caution">
    <text evidence="3">The sequence shown here is derived from an EMBL/GenBank/DDBJ whole genome shotgun (WGS) entry which is preliminary data.</text>
</comment>
<feature type="domain" description="Serine aminopeptidase S33" evidence="2">
    <location>
        <begin position="95"/>
        <end position="208"/>
    </location>
</feature>
<dbReference type="Proteomes" id="UP000319280">
    <property type="component" value="Unassembled WGS sequence"/>
</dbReference>
<keyword evidence="1" id="KW-1133">Transmembrane helix</keyword>
<keyword evidence="1" id="KW-0812">Transmembrane</keyword>
<organism evidence="3 4">
    <name type="scientific">Lentibacillus cibarius</name>
    <dbReference type="NCBI Taxonomy" id="2583219"/>
    <lineage>
        <taxon>Bacteria</taxon>
        <taxon>Bacillati</taxon>
        <taxon>Bacillota</taxon>
        <taxon>Bacilli</taxon>
        <taxon>Bacillales</taxon>
        <taxon>Bacillaceae</taxon>
        <taxon>Lentibacillus</taxon>
    </lineage>
</organism>
<feature type="transmembrane region" description="Helical" evidence="1">
    <location>
        <begin position="6"/>
        <end position="28"/>
    </location>
</feature>
<protein>
    <submittedName>
        <fullName evidence="3">Alpha/beta hydrolase</fullName>
    </submittedName>
</protein>